<dbReference type="PANTHER" id="PTHR10901">
    <property type="entry name" value="TROPOMODULIN"/>
    <property type="match status" value="1"/>
</dbReference>
<evidence type="ECO:0000256" key="1">
    <source>
        <dbReference type="ARBA" id="ARBA00004496"/>
    </source>
</evidence>
<dbReference type="PANTHER" id="PTHR10901:SF5">
    <property type="entry name" value="LEIOMODIN-1"/>
    <property type="match status" value="1"/>
</dbReference>
<dbReference type="GO" id="GO:0007015">
    <property type="term" value="P:actin filament organization"/>
    <property type="evidence" value="ECO:0007669"/>
    <property type="project" value="TreeGrafter"/>
</dbReference>
<feature type="compositionally biased region" description="Basic and acidic residues" evidence="3">
    <location>
        <begin position="89"/>
        <end position="99"/>
    </location>
</feature>
<comment type="caution">
    <text evidence="5">The sequence shown here is derived from an EMBL/GenBank/DDBJ whole genome shotgun (WGS) entry which is preliminary data.</text>
</comment>
<evidence type="ECO:0000259" key="4">
    <source>
        <dbReference type="PROSITE" id="PS51082"/>
    </source>
</evidence>
<evidence type="ECO:0000256" key="2">
    <source>
        <dbReference type="ARBA" id="ARBA00022490"/>
    </source>
</evidence>
<feature type="compositionally biased region" description="Basic and acidic residues" evidence="3">
    <location>
        <begin position="156"/>
        <end position="193"/>
    </location>
</feature>
<organism evidence="5 6">
    <name type="scientific">Molossus molossus</name>
    <name type="common">Pallas' mastiff bat</name>
    <name type="synonym">Vespertilio molossus</name>
    <dbReference type="NCBI Taxonomy" id="27622"/>
    <lineage>
        <taxon>Eukaryota</taxon>
        <taxon>Metazoa</taxon>
        <taxon>Chordata</taxon>
        <taxon>Craniata</taxon>
        <taxon>Vertebrata</taxon>
        <taxon>Euteleostomi</taxon>
        <taxon>Mammalia</taxon>
        <taxon>Eutheria</taxon>
        <taxon>Laurasiatheria</taxon>
        <taxon>Chiroptera</taxon>
        <taxon>Yangochiroptera</taxon>
        <taxon>Molossidae</taxon>
        <taxon>Molossus</taxon>
    </lineage>
</organism>
<protein>
    <submittedName>
        <fullName evidence="5">Leiomodin 1</fullName>
    </submittedName>
</protein>
<reference evidence="5 6" key="1">
    <citation type="journal article" date="2020" name="Nature">
        <title>Six reference-quality genomes reveal evolution of bat adaptations.</title>
        <authorList>
            <person name="Jebb D."/>
            <person name="Huang Z."/>
            <person name="Pippel M."/>
            <person name="Hughes G.M."/>
            <person name="Lavrichenko K."/>
            <person name="Devanna P."/>
            <person name="Winkler S."/>
            <person name="Jermiin L.S."/>
            <person name="Skirmuntt E.C."/>
            <person name="Katzourakis A."/>
            <person name="Burkitt-Gray L."/>
            <person name="Ray D.A."/>
            <person name="Sullivan K.A.M."/>
            <person name="Roscito J.G."/>
            <person name="Kirilenko B.M."/>
            <person name="Davalos L.M."/>
            <person name="Corthals A.P."/>
            <person name="Power M.L."/>
            <person name="Jones G."/>
            <person name="Ransome R.D."/>
            <person name="Dechmann D.K.N."/>
            <person name="Locatelli A.G."/>
            <person name="Puechmaille S.J."/>
            <person name="Fedrigo O."/>
            <person name="Jarvis E.D."/>
            <person name="Hiller M."/>
            <person name="Vernes S.C."/>
            <person name="Myers E.W."/>
            <person name="Teeling E.C."/>
        </authorList>
    </citation>
    <scope>NUCLEOTIDE SEQUENCE [LARGE SCALE GENOMIC DNA]</scope>
    <source>
        <strain evidence="5">MMolMol1</strain>
        <tissue evidence="5">Muscle</tissue>
    </source>
</reference>
<feature type="region of interest" description="Disordered" evidence="3">
    <location>
        <begin position="54"/>
        <end position="241"/>
    </location>
</feature>
<feature type="region of interest" description="Disordered" evidence="3">
    <location>
        <begin position="1"/>
        <end position="37"/>
    </location>
</feature>
<dbReference type="GO" id="GO:0005523">
    <property type="term" value="F:tropomyosin binding"/>
    <property type="evidence" value="ECO:0007669"/>
    <property type="project" value="InterPro"/>
</dbReference>
<dbReference type="InterPro" id="IPR003124">
    <property type="entry name" value="WH2_dom"/>
</dbReference>
<dbReference type="Pfam" id="PF03250">
    <property type="entry name" value="Tropomodulin"/>
    <property type="match status" value="1"/>
</dbReference>
<keyword evidence="2" id="KW-0963">Cytoplasm</keyword>
<feature type="domain" description="WH2" evidence="4">
    <location>
        <begin position="241"/>
        <end position="260"/>
    </location>
</feature>
<dbReference type="InterPro" id="IPR004934">
    <property type="entry name" value="TMOD"/>
</dbReference>
<comment type="subcellular location">
    <subcellularLocation>
        <location evidence="1">Cytoplasm</location>
    </subcellularLocation>
</comment>
<dbReference type="PROSITE" id="PS51082">
    <property type="entry name" value="WH2"/>
    <property type="match status" value="1"/>
</dbReference>
<feature type="compositionally biased region" description="Pro residues" evidence="3">
    <location>
        <begin position="199"/>
        <end position="210"/>
    </location>
</feature>
<dbReference type="Proteomes" id="UP000550707">
    <property type="component" value="Unassembled WGS sequence"/>
</dbReference>
<proteinExistence type="predicted"/>
<evidence type="ECO:0000313" key="6">
    <source>
        <dbReference type="Proteomes" id="UP000550707"/>
    </source>
</evidence>
<feature type="compositionally biased region" description="Basic and acidic residues" evidence="3">
    <location>
        <begin position="106"/>
        <end position="144"/>
    </location>
</feature>
<feature type="compositionally biased region" description="Acidic residues" evidence="3">
    <location>
        <begin position="1"/>
        <end position="12"/>
    </location>
</feature>
<keyword evidence="6" id="KW-1185">Reference proteome</keyword>
<dbReference type="GO" id="GO:0003779">
    <property type="term" value="F:actin binding"/>
    <property type="evidence" value="ECO:0007669"/>
    <property type="project" value="InterPro"/>
</dbReference>
<dbReference type="GO" id="GO:0005865">
    <property type="term" value="C:striated muscle thin filament"/>
    <property type="evidence" value="ECO:0007669"/>
    <property type="project" value="TreeGrafter"/>
</dbReference>
<dbReference type="SMART" id="SM00246">
    <property type="entry name" value="WH2"/>
    <property type="match status" value="1"/>
</dbReference>
<name>A0A7J8BMU3_MOLMO</name>
<dbReference type="GO" id="GO:0030239">
    <property type="term" value="P:myofibril assembly"/>
    <property type="evidence" value="ECO:0007669"/>
    <property type="project" value="TreeGrafter"/>
</dbReference>
<evidence type="ECO:0000313" key="5">
    <source>
        <dbReference type="EMBL" id="KAF6399829.1"/>
    </source>
</evidence>
<dbReference type="AlphaFoldDB" id="A0A7J8BMU3"/>
<feature type="compositionally biased region" description="Basic and acidic residues" evidence="3">
    <location>
        <begin position="54"/>
        <end position="63"/>
    </location>
</feature>
<sequence length="267" mass="29148">MEELEKELDVVDPDSTIPVGLRQRNQTDKQSTGTYNREAMLNFCEKETKKLIQRELSMDESKQVETNTGAKNGGGRGQDTRTKALGPRQDSDLGREPRRGALKKSFSRDRDDAEGKGAQPPKEEKLIRGIDKGRVRAAVDKTEAGGDGQGGSRAAPRKEEEQRGVSRDKDKKREEGKVKGGGERTEAAGKEDQSGGAPAAPPPPPPPLAPPLMVENLRNSLSPATQRKMGDRALPAQEKNSRDQLLAAIRSSTLKQLKKVEVPKLLQ</sequence>
<dbReference type="EMBL" id="JACASF010000023">
    <property type="protein sequence ID" value="KAF6399829.1"/>
    <property type="molecule type" value="Genomic_DNA"/>
</dbReference>
<dbReference type="GO" id="GO:0051694">
    <property type="term" value="P:pointed-end actin filament capping"/>
    <property type="evidence" value="ECO:0007669"/>
    <property type="project" value="InterPro"/>
</dbReference>
<evidence type="ECO:0000256" key="3">
    <source>
        <dbReference type="SAM" id="MobiDB-lite"/>
    </source>
</evidence>
<dbReference type="GO" id="GO:0006936">
    <property type="term" value="P:muscle contraction"/>
    <property type="evidence" value="ECO:0007669"/>
    <property type="project" value="TreeGrafter"/>
</dbReference>
<gene>
    <name evidence="5" type="ORF">HJG59_007759</name>
</gene>
<accession>A0A7J8BMU3</accession>
<dbReference type="Pfam" id="PF02205">
    <property type="entry name" value="WH2"/>
    <property type="match status" value="1"/>
</dbReference>